<dbReference type="InterPro" id="IPR023393">
    <property type="entry name" value="START-like_dom_sf"/>
</dbReference>
<name>A0ABD7V2A9_9ACTN</name>
<dbReference type="AlphaFoldDB" id="A0ABD7V2A9"/>
<dbReference type="Gene3D" id="3.30.1330.40">
    <property type="entry name" value="RutC-like"/>
    <property type="match status" value="1"/>
</dbReference>
<gene>
    <name evidence="1" type="primary">amnD</name>
    <name evidence="1" type="ORF">NCTC8139_02048</name>
</gene>
<evidence type="ECO:0000313" key="1">
    <source>
        <dbReference type="EMBL" id="VFA88503.1"/>
    </source>
</evidence>
<dbReference type="SUPFAM" id="SSF55298">
    <property type="entry name" value="YjgF-like"/>
    <property type="match status" value="1"/>
</dbReference>
<dbReference type="Pfam" id="PF01042">
    <property type="entry name" value="Ribonuc_L-PSP"/>
    <property type="match status" value="1"/>
</dbReference>
<dbReference type="InterPro" id="IPR006175">
    <property type="entry name" value="YjgF/YER057c/UK114"/>
</dbReference>
<proteinExistence type="predicted"/>
<dbReference type="EC" id="3.5.99.5" evidence="1"/>
<dbReference type="Proteomes" id="UP000360750">
    <property type="component" value="Unassembled WGS sequence"/>
</dbReference>
<protein>
    <submittedName>
        <fullName evidence="1">2-aminomuconate deaminase</fullName>
        <ecNumber evidence="1">3.5.99.5</ecNumber>
    </submittedName>
</protein>
<comment type="caution">
    <text evidence="1">The sequence shown here is derived from an EMBL/GenBank/DDBJ whole genome shotgun (WGS) entry which is preliminary data.</text>
</comment>
<dbReference type="CDD" id="cd06154">
    <property type="entry name" value="YjgF_YER057c_UK114_like_6"/>
    <property type="match status" value="1"/>
</dbReference>
<evidence type="ECO:0000313" key="2">
    <source>
        <dbReference type="Proteomes" id="UP000360750"/>
    </source>
</evidence>
<accession>A0ABD7V2A9</accession>
<dbReference type="Gene3D" id="3.30.530.20">
    <property type="match status" value="1"/>
</dbReference>
<dbReference type="Pfam" id="PF10604">
    <property type="entry name" value="Polyketide_cyc2"/>
    <property type="match status" value="1"/>
</dbReference>
<dbReference type="InterPro" id="IPR019587">
    <property type="entry name" value="Polyketide_cyclase/dehydratase"/>
</dbReference>
<dbReference type="PANTHER" id="PTHR43857">
    <property type="entry name" value="BLR7761 PROTEIN"/>
    <property type="match status" value="1"/>
</dbReference>
<sequence length="268" mass="28978">MFSRHVSTVIEASAKAVYEFVSEPDNLPKWAGGLARSEVIRRGEELIAESPMGTVTVRFVPRNPFGVVDHDVVLPDGAVVHNPLRVLDHPDGAEVVFTLRQRDMSDDEFDRDTRMVEDDLARLQSLLEAREEADGAATGPPMRRLVSSGSPYEPEIGFSRAVRVGDRVLVSGTGPVWPDGSCDPDAEVQARRCLEIIETALTEAGATLADVVRTRMFITTPDAAAGVSRAHGAVFGEIRPAATMIIVAGLLDPRWVVEIEAEARPGSA</sequence>
<reference evidence="1 2" key="1">
    <citation type="submission" date="2019-02" db="EMBL/GenBank/DDBJ databases">
        <authorList>
            <consortium name="Pathogen Informatics"/>
        </authorList>
    </citation>
    <scope>NUCLEOTIDE SEQUENCE [LARGE SCALE GENOMIC DNA]</scope>
    <source>
        <strain evidence="1 2">3012STDY6756503</strain>
    </source>
</reference>
<dbReference type="GO" id="GO:0050540">
    <property type="term" value="F:2-aminomuconate deaminase activity"/>
    <property type="evidence" value="ECO:0007669"/>
    <property type="project" value="UniProtKB-EC"/>
</dbReference>
<keyword evidence="1" id="KW-0378">Hydrolase</keyword>
<organism evidence="1 2">
    <name type="scientific">Gordonia paraffinivorans</name>
    <dbReference type="NCBI Taxonomy" id="175628"/>
    <lineage>
        <taxon>Bacteria</taxon>
        <taxon>Bacillati</taxon>
        <taxon>Actinomycetota</taxon>
        <taxon>Actinomycetes</taxon>
        <taxon>Mycobacteriales</taxon>
        <taxon>Gordoniaceae</taxon>
        <taxon>Gordonia</taxon>
    </lineage>
</organism>
<dbReference type="SUPFAM" id="SSF55961">
    <property type="entry name" value="Bet v1-like"/>
    <property type="match status" value="1"/>
</dbReference>
<dbReference type="PANTHER" id="PTHR43857:SF1">
    <property type="entry name" value="YJGH FAMILY PROTEIN"/>
    <property type="match status" value="1"/>
</dbReference>
<dbReference type="InterPro" id="IPR035959">
    <property type="entry name" value="RutC-like_sf"/>
</dbReference>
<dbReference type="EMBL" id="CAACYD010000006">
    <property type="protein sequence ID" value="VFA88503.1"/>
    <property type="molecule type" value="Genomic_DNA"/>
</dbReference>